<dbReference type="PANTHER" id="PTHR32385:SF15">
    <property type="entry name" value="INOSITOL PHOSPHOCERAMIDE MANNOSYLTRANSFERASE 1"/>
    <property type="match status" value="1"/>
</dbReference>
<keyword evidence="4" id="KW-0812">Transmembrane</keyword>
<dbReference type="GO" id="GO:0000030">
    <property type="term" value="F:mannosyltransferase activity"/>
    <property type="evidence" value="ECO:0007669"/>
    <property type="project" value="TreeGrafter"/>
</dbReference>
<keyword evidence="6" id="KW-1185">Reference proteome</keyword>
<dbReference type="PANTHER" id="PTHR32385">
    <property type="entry name" value="MANNOSYL PHOSPHORYLINOSITOL CERAMIDE SYNTHASE"/>
    <property type="match status" value="1"/>
</dbReference>
<accession>A0A9W8JM86</accession>
<evidence type="ECO:0000256" key="3">
    <source>
        <dbReference type="SAM" id="MobiDB-lite"/>
    </source>
</evidence>
<dbReference type="Proteomes" id="UP001148786">
    <property type="component" value="Unassembled WGS sequence"/>
</dbReference>
<keyword evidence="4" id="KW-1133">Transmembrane helix</keyword>
<dbReference type="GO" id="GO:0051999">
    <property type="term" value="P:mannosyl-inositol phosphorylceramide biosynthetic process"/>
    <property type="evidence" value="ECO:0007669"/>
    <property type="project" value="TreeGrafter"/>
</dbReference>
<evidence type="ECO:0008006" key="7">
    <source>
        <dbReference type="Google" id="ProtNLM"/>
    </source>
</evidence>
<reference evidence="5" key="1">
    <citation type="submission" date="2022-07" db="EMBL/GenBank/DDBJ databases">
        <title>Genome Sequence of Agrocybe chaxingu.</title>
        <authorList>
            <person name="Buettner E."/>
        </authorList>
    </citation>
    <scope>NUCLEOTIDE SEQUENCE</scope>
    <source>
        <strain evidence="5">MP-N11</strain>
    </source>
</reference>
<dbReference type="Gene3D" id="3.90.550.20">
    <property type="match status" value="1"/>
</dbReference>
<gene>
    <name evidence="5" type="ORF">NLJ89_g12244</name>
</gene>
<dbReference type="SUPFAM" id="SSF53448">
    <property type="entry name" value="Nucleotide-diphospho-sugar transferases"/>
    <property type="match status" value="1"/>
</dbReference>
<name>A0A9W8JM86_9AGAR</name>
<dbReference type="OrthoDB" id="3647at2759"/>
<dbReference type="AlphaFoldDB" id="A0A9W8JM86"/>
<evidence type="ECO:0000256" key="1">
    <source>
        <dbReference type="ARBA" id="ARBA00009003"/>
    </source>
</evidence>
<evidence type="ECO:0000256" key="4">
    <source>
        <dbReference type="SAM" id="Phobius"/>
    </source>
</evidence>
<comment type="caution">
    <text evidence="5">The sequence shown here is derived from an EMBL/GenBank/DDBJ whole genome shotgun (WGS) entry which is preliminary data.</text>
</comment>
<keyword evidence="2" id="KW-0808">Transferase</keyword>
<evidence type="ECO:0000256" key="2">
    <source>
        <dbReference type="ARBA" id="ARBA00022679"/>
    </source>
</evidence>
<sequence>MNRRRAFYVFLSVLALFLLGTVVVLSSVTWYLAISPAAYLSELEVPVLDNSTRWNAAAHGQVERVQRIIHQTWKSETLPARWRGISQACRDMMPDYEYKLWTDASSREFIAEYYPDFLDTFDNYRYPIQRADAIRYFVLHHFGGVYIDLDIGCLRPMDPLLVYPAILPKTIPVGVSNDLMFAEKGHPFLEQTIHNLINFDHDWILNYPTVMFSTGPMFLSAHRSMGRTRGKTRHPIPSSLTSTEAVGTRMTPPSLASWVTGASS</sequence>
<dbReference type="GO" id="GO:0016020">
    <property type="term" value="C:membrane"/>
    <property type="evidence" value="ECO:0007669"/>
    <property type="project" value="GOC"/>
</dbReference>
<dbReference type="FunFam" id="3.90.550.20:FF:000005">
    <property type="entry name" value="Unplaced genomic scaffold supercont1.17, whole genome shotgun sequence"/>
    <property type="match status" value="1"/>
</dbReference>
<dbReference type="EMBL" id="JANKHO010003791">
    <property type="protein sequence ID" value="KAJ3480987.1"/>
    <property type="molecule type" value="Genomic_DNA"/>
</dbReference>
<feature type="region of interest" description="Disordered" evidence="3">
    <location>
        <begin position="227"/>
        <end position="248"/>
    </location>
</feature>
<protein>
    <recommendedName>
        <fullName evidence="7">Mannosyl phosphorylinositol ceramide synthase SUR1</fullName>
    </recommendedName>
</protein>
<organism evidence="5 6">
    <name type="scientific">Agrocybe chaxingu</name>
    <dbReference type="NCBI Taxonomy" id="84603"/>
    <lineage>
        <taxon>Eukaryota</taxon>
        <taxon>Fungi</taxon>
        <taxon>Dikarya</taxon>
        <taxon>Basidiomycota</taxon>
        <taxon>Agaricomycotina</taxon>
        <taxon>Agaricomycetes</taxon>
        <taxon>Agaricomycetidae</taxon>
        <taxon>Agaricales</taxon>
        <taxon>Agaricineae</taxon>
        <taxon>Strophariaceae</taxon>
        <taxon>Agrocybe</taxon>
    </lineage>
</organism>
<dbReference type="InterPro" id="IPR051706">
    <property type="entry name" value="Glycosyltransferase_domain"/>
</dbReference>
<proteinExistence type="inferred from homology"/>
<dbReference type="InterPro" id="IPR029044">
    <property type="entry name" value="Nucleotide-diphossugar_trans"/>
</dbReference>
<evidence type="ECO:0000313" key="5">
    <source>
        <dbReference type="EMBL" id="KAJ3480987.1"/>
    </source>
</evidence>
<comment type="similarity">
    <text evidence="1">Belongs to the glycosyltransferase 32 family.</text>
</comment>
<feature type="transmembrane region" description="Helical" evidence="4">
    <location>
        <begin position="7"/>
        <end position="33"/>
    </location>
</feature>
<keyword evidence="4" id="KW-0472">Membrane</keyword>
<dbReference type="InterPro" id="IPR007577">
    <property type="entry name" value="GlycoTrfase_DXD_sugar-bd_CS"/>
</dbReference>
<dbReference type="Pfam" id="PF04488">
    <property type="entry name" value="Gly_transf_sug"/>
    <property type="match status" value="1"/>
</dbReference>
<evidence type="ECO:0000313" key="6">
    <source>
        <dbReference type="Proteomes" id="UP001148786"/>
    </source>
</evidence>